<dbReference type="PROSITE" id="PS51108">
    <property type="entry name" value="PTS_EIID"/>
    <property type="match status" value="1"/>
</dbReference>
<evidence type="ECO:0000313" key="2">
    <source>
        <dbReference type="EMBL" id="EOH88679.1"/>
    </source>
</evidence>
<keyword evidence="1" id="KW-0472">Membrane</keyword>
<dbReference type="PANTHER" id="PTHR32502">
    <property type="entry name" value="N-ACETYLGALACTOSAMINE PERMEASE II COMPONENT-RELATED"/>
    <property type="match status" value="1"/>
</dbReference>
<reference evidence="2 3" key="1">
    <citation type="submission" date="2013-02" db="EMBL/GenBank/DDBJ databases">
        <title>The Genome Sequence of Enterococcus pallens BAA-351.</title>
        <authorList>
            <consortium name="The Broad Institute Genome Sequencing Platform"/>
            <consortium name="The Broad Institute Genome Sequencing Center for Infectious Disease"/>
            <person name="Earl A.M."/>
            <person name="Gilmore M.S."/>
            <person name="Lebreton F."/>
            <person name="Walker B."/>
            <person name="Young S.K."/>
            <person name="Zeng Q."/>
            <person name="Gargeya S."/>
            <person name="Fitzgerald M."/>
            <person name="Haas B."/>
            <person name="Abouelleil A."/>
            <person name="Alvarado L."/>
            <person name="Arachchi H.M."/>
            <person name="Berlin A.M."/>
            <person name="Chapman S.B."/>
            <person name="Dewar J."/>
            <person name="Goldberg J."/>
            <person name="Griggs A."/>
            <person name="Gujja S."/>
            <person name="Hansen M."/>
            <person name="Howarth C."/>
            <person name="Imamovic A."/>
            <person name="Larimer J."/>
            <person name="McCowan C."/>
            <person name="Murphy C."/>
            <person name="Neiman D."/>
            <person name="Pearson M."/>
            <person name="Priest M."/>
            <person name="Roberts A."/>
            <person name="Saif S."/>
            <person name="Shea T."/>
            <person name="Sisk P."/>
            <person name="Sykes S."/>
            <person name="Wortman J."/>
            <person name="Nusbaum C."/>
            <person name="Birren B."/>
        </authorList>
    </citation>
    <scope>NUCLEOTIDE SEQUENCE [LARGE SCALE GENOMIC DNA]</scope>
    <source>
        <strain evidence="2 3">ATCC BAA-351</strain>
    </source>
</reference>
<dbReference type="EMBL" id="AJAQ01000045">
    <property type="protein sequence ID" value="EOH88679.1"/>
    <property type="molecule type" value="Genomic_DNA"/>
</dbReference>
<dbReference type="InterPro" id="IPR004704">
    <property type="entry name" value="PTS_IID_man"/>
</dbReference>
<dbReference type="GO" id="GO:0005886">
    <property type="term" value="C:plasma membrane"/>
    <property type="evidence" value="ECO:0007669"/>
    <property type="project" value="TreeGrafter"/>
</dbReference>
<accession>R2SKF4</accession>
<dbReference type="STRING" id="160454.RV10_GL000338"/>
<feature type="transmembrane region" description="Helical" evidence="1">
    <location>
        <begin position="232"/>
        <end position="250"/>
    </location>
</feature>
<evidence type="ECO:0000256" key="1">
    <source>
        <dbReference type="SAM" id="Phobius"/>
    </source>
</evidence>
<dbReference type="Proteomes" id="UP000013782">
    <property type="component" value="Unassembled WGS sequence"/>
</dbReference>
<keyword evidence="1" id="KW-1133">Transmembrane helix</keyword>
<sequence length="279" mass="30189">MEEALTKNETTKTLTKADLNRTYWTWCSMCQAIYSFERLQAPGFLSAMSGPIQKFYGDNEEEKREAIKRHMEFFNCEAWLIGPIIVGITLSMEEERANGLPISNEDISGVKTGLMGPLAGIGDTLRQGTLIPIIGSIAIAMGVTGNFLGPVFYMVATLGINHGISYGLFRGAYKKGKEGINDIFASGKLEKLMTAATAVGAITIGGLAANTVKLTTALKFTFGENDLVIQEILDKIVLNILPLGLIFLTLHLLNKKVSSSKVLVILILIAIVGVLIGLF</sequence>
<dbReference type="AlphaFoldDB" id="R2SKF4"/>
<gene>
    <name evidence="2" type="ORF">UAU_04499</name>
</gene>
<feature type="transmembrane region" description="Helical" evidence="1">
    <location>
        <begin position="73"/>
        <end position="92"/>
    </location>
</feature>
<dbReference type="GO" id="GO:0009401">
    <property type="term" value="P:phosphoenolpyruvate-dependent sugar phosphotransferase system"/>
    <property type="evidence" value="ECO:0007669"/>
    <property type="project" value="InterPro"/>
</dbReference>
<evidence type="ECO:0008006" key="4">
    <source>
        <dbReference type="Google" id="ProtNLM"/>
    </source>
</evidence>
<dbReference type="HOGENOM" id="CLU_060742_0_1_9"/>
<dbReference type="PANTHER" id="PTHR32502:SF27">
    <property type="entry name" value="PTS SYSTEM, MANNOSE-SPECIFIC IID COMPONENT"/>
    <property type="match status" value="1"/>
</dbReference>
<evidence type="ECO:0000313" key="3">
    <source>
        <dbReference type="Proteomes" id="UP000013782"/>
    </source>
</evidence>
<dbReference type="Pfam" id="PF03613">
    <property type="entry name" value="EIID-AGA"/>
    <property type="match status" value="1"/>
</dbReference>
<name>R2SKF4_9ENTE</name>
<keyword evidence="1" id="KW-0812">Transmembrane</keyword>
<organism evidence="2 3">
    <name type="scientific">Enterococcus pallens ATCC BAA-351</name>
    <dbReference type="NCBI Taxonomy" id="1158607"/>
    <lineage>
        <taxon>Bacteria</taxon>
        <taxon>Bacillati</taxon>
        <taxon>Bacillota</taxon>
        <taxon>Bacilli</taxon>
        <taxon>Lactobacillales</taxon>
        <taxon>Enterococcaceae</taxon>
        <taxon>Enterococcus</taxon>
    </lineage>
</organism>
<dbReference type="InterPro" id="IPR050303">
    <property type="entry name" value="GatZ_KbaZ_carbometab"/>
</dbReference>
<dbReference type="eggNOG" id="COG3716">
    <property type="taxonomic scope" value="Bacteria"/>
</dbReference>
<feature type="transmembrane region" description="Helical" evidence="1">
    <location>
        <begin position="262"/>
        <end position="278"/>
    </location>
</feature>
<dbReference type="PATRIC" id="fig|1158607.3.peg.4482"/>
<dbReference type="RefSeq" id="WP_010759435.1">
    <property type="nucleotide sequence ID" value="NZ_ASWD01000003.1"/>
</dbReference>
<proteinExistence type="predicted"/>
<protein>
    <recommendedName>
        <fullName evidence="4">PTS system mannose/fructose/sorbose-specific IID component</fullName>
    </recommendedName>
</protein>
<feature type="transmembrane region" description="Helical" evidence="1">
    <location>
        <begin position="192"/>
        <end position="212"/>
    </location>
</feature>
<keyword evidence="3" id="KW-1185">Reference proteome</keyword>
<comment type="caution">
    <text evidence="2">The sequence shown here is derived from an EMBL/GenBank/DDBJ whole genome shotgun (WGS) entry which is preliminary data.</text>
</comment>